<evidence type="ECO:0000256" key="11">
    <source>
        <dbReference type="RuleBase" id="RU362031"/>
    </source>
</evidence>
<name>A0ABP7PQ93_9GAMM</name>
<evidence type="ECO:0000256" key="8">
    <source>
        <dbReference type="ARBA" id="ARBA00022989"/>
    </source>
</evidence>
<evidence type="ECO:0000259" key="12">
    <source>
        <dbReference type="PROSITE" id="PS50106"/>
    </source>
</evidence>
<evidence type="ECO:0000256" key="9">
    <source>
        <dbReference type="ARBA" id="ARBA00023049"/>
    </source>
</evidence>
<sequence length="451" mass="48378">MPFIQNALALIVTLGILVTIHEFGHFWVARRCGVKVLRFSVGFGRPIWKRIGATGTEYVIAAIPLGGYVKMLDEREGPVDEDELEQSFNRKPVQQRIAIAAAGPLANFLFAILVYWVVFVVGVQAVKPLTGQIAEDSVAAESGVTPELTIVGVDGNATSDWTEVNLQLIDRLGDSGSIRLATLDEDGTAREFNLPITNWLSGQRDPNPMQALGISPWRPAITPRIETVVEGGRAEQAGLAAGDLITGVNGVEVQTWDALVEFIQASPEKPLDIEYRRLDSAETIQATLVPESRAVNGASQGFIGASVDVPEWPADKLMEISYGPVEALWESVVKTGDMAAMILTSLKKLVVGAISPDNLGGPITIAKAAGQSAGFGSEAFISFLAHLSIMLGVLNLLPVPVLDGGHLLYYFAELVRGKPLPESIQMAGIRLGMMLLGGVMLLAIFNDFARL</sequence>
<keyword evidence="10 11" id="KW-0472">Membrane</keyword>
<comment type="similarity">
    <text evidence="3 11">Belongs to the peptidase M50B family.</text>
</comment>
<reference evidence="14" key="1">
    <citation type="journal article" date="2019" name="Int. J. Syst. Evol. Microbiol.">
        <title>The Global Catalogue of Microorganisms (GCM) 10K type strain sequencing project: providing services to taxonomists for standard genome sequencing and annotation.</title>
        <authorList>
            <consortium name="The Broad Institute Genomics Platform"/>
            <consortium name="The Broad Institute Genome Sequencing Center for Infectious Disease"/>
            <person name="Wu L."/>
            <person name="Ma J."/>
        </authorList>
    </citation>
    <scope>NUCLEOTIDE SEQUENCE [LARGE SCALE GENOMIC DNA]</scope>
    <source>
        <strain evidence="14">JCM 17555</strain>
    </source>
</reference>
<evidence type="ECO:0000313" key="14">
    <source>
        <dbReference type="Proteomes" id="UP001501337"/>
    </source>
</evidence>
<keyword evidence="9 11" id="KW-0482">Metalloprotease</keyword>
<keyword evidence="5 11" id="KW-0812">Transmembrane</keyword>
<comment type="subcellular location">
    <subcellularLocation>
        <location evidence="2">Membrane</location>
        <topology evidence="2">Multi-pass membrane protein</topology>
    </subcellularLocation>
</comment>
<keyword evidence="8 11" id="KW-1133">Transmembrane helix</keyword>
<dbReference type="Proteomes" id="UP001501337">
    <property type="component" value="Unassembled WGS sequence"/>
</dbReference>
<dbReference type="InterPro" id="IPR004387">
    <property type="entry name" value="Pept_M50_Zn"/>
</dbReference>
<feature type="transmembrane region" description="Helical" evidence="11">
    <location>
        <begin position="6"/>
        <end position="28"/>
    </location>
</feature>
<proteinExistence type="inferred from homology"/>
<dbReference type="CDD" id="cd23081">
    <property type="entry name" value="cpPDZ_EcRseP-like"/>
    <property type="match status" value="1"/>
</dbReference>
<dbReference type="SMART" id="SM00228">
    <property type="entry name" value="PDZ"/>
    <property type="match status" value="2"/>
</dbReference>
<feature type="transmembrane region" description="Helical" evidence="11">
    <location>
        <begin position="424"/>
        <end position="445"/>
    </location>
</feature>
<dbReference type="InterPro" id="IPR008915">
    <property type="entry name" value="Peptidase_M50"/>
</dbReference>
<dbReference type="PROSITE" id="PS50106">
    <property type="entry name" value="PDZ"/>
    <property type="match status" value="1"/>
</dbReference>
<keyword evidence="4 13" id="KW-0645">Protease</keyword>
<evidence type="ECO:0000313" key="13">
    <source>
        <dbReference type="EMBL" id="GAA3969411.1"/>
    </source>
</evidence>
<dbReference type="PANTHER" id="PTHR42837:SF2">
    <property type="entry name" value="MEMBRANE METALLOPROTEASE ARASP2, CHLOROPLASTIC-RELATED"/>
    <property type="match status" value="1"/>
</dbReference>
<keyword evidence="7 11" id="KW-0862">Zinc</keyword>
<dbReference type="RefSeq" id="WP_344807604.1">
    <property type="nucleotide sequence ID" value="NZ_BAABBO010000012.1"/>
</dbReference>
<keyword evidence="6 11" id="KW-0378">Hydrolase</keyword>
<dbReference type="Pfam" id="PF02163">
    <property type="entry name" value="Peptidase_M50"/>
    <property type="match status" value="1"/>
</dbReference>
<comment type="caution">
    <text evidence="13">The sequence shown here is derived from an EMBL/GenBank/DDBJ whole genome shotgun (WGS) entry which is preliminary data.</text>
</comment>
<feature type="domain" description="PDZ" evidence="12">
    <location>
        <begin position="225"/>
        <end position="269"/>
    </location>
</feature>
<evidence type="ECO:0000256" key="7">
    <source>
        <dbReference type="ARBA" id="ARBA00022833"/>
    </source>
</evidence>
<dbReference type="PANTHER" id="PTHR42837">
    <property type="entry name" value="REGULATOR OF SIGMA-E PROTEASE RSEP"/>
    <property type="match status" value="1"/>
</dbReference>
<evidence type="ECO:0000256" key="5">
    <source>
        <dbReference type="ARBA" id="ARBA00022692"/>
    </source>
</evidence>
<organism evidence="13 14">
    <name type="scientific">Allohahella marinimesophila</name>
    <dbReference type="NCBI Taxonomy" id="1054972"/>
    <lineage>
        <taxon>Bacteria</taxon>
        <taxon>Pseudomonadati</taxon>
        <taxon>Pseudomonadota</taxon>
        <taxon>Gammaproteobacteria</taxon>
        <taxon>Oceanospirillales</taxon>
        <taxon>Hahellaceae</taxon>
        <taxon>Allohahella</taxon>
    </lineage>
</organism>
<evidence type="ECO:0000256" key="1">
    <source>
        <dbReference type="ARBA" id="ARBA00001947"/>
    </source>
</evidence>
<dbReference type="Gene3D" id="2.30.42.10">
    <property type="match status" value="2"/>
</dbReference>
<dbReference type="Pfam" id="PF17820">
    <property type="entry name" value="PDZ_6"/>
    <property type="match status" value="1"/>
</dbReference>
<dbReference type="GO" id="GO:0008233">
    <property type="term" value="F:peptidase activity"/>
    <property type="evidence" value="ECO:0007669"/>
    <property type="project" value="UniProtKB-KW"/>
</dbReference>
<evidence type="ECO:0000256" key="10">
    <source>
        <dbReference type="ARBA" id="ARBA00023136"/>
    </source>
</evidence>
<dbReference type="EC" id="3.4.24.-" evidence="11"/>
<keyword evidence="14" id="KW-1185">Reference proteome</keyword>
<dbReference type="CDD" id="cd06163">
    <property type="entry name" value="S2P-M50_PDZ_RseP-like"/>
    <property type="match status" value="1"/>
</dbReference>
<evidence type="ECO:0000256" key="2">
    <source>
        <dbReference type="ARBA" id="ARBA00004141"/>
    </source>
</evidence>
<keyword evidence="11" id="KW-0479">Metal-binding</keyword>
<dbReference type="GO" id="GO:0006508">
    <property type="term" value="P:proteolysis"/>
    <property type="evidence" value="ECO:0007669"/>
    <property type="project" value="UniProtKB-KW"/>
</dbReference>
<accession>A0ABP7PQ93</accession>
<dbReference type="EMBL" id="BAABBO010000012">
    <property type="protein sequence ID" value="GAA3969411.1"/>
    <property type="molecule type" value="Genomic_DNA"/>
</dbReference>
<dbReference type="InterPro" id="IPR036034">
    <property type="entry name" value="PDZ_sf"/>
</dbReference>
<gene>
    <name evidence="13" type="primary">rseP</name>
    <name evidence="13" type="ORF">GCM10022278_28950</name>
</gene>
<feature type="transmembrane region" description="Helical" evidence="11">
    <location>
        <begin position="97"/>
        <end position="118"/>
    </location>
</feature>
<feature type="transmembrane region" description="Helical" evidence="11">
    <location>
        <begin position="387"/>
        <end position="412"/>
    </location>
</feature>
<comment type="cofactor">
    <cofactor evidence="1 11">
        <name>Zn(2+)</name>
        <dbReference type="ChEBI" id="CHEBI:29105"/>
    </cofactor>
</comment>
<dbReference type="InterPro" id="IPR001478">
    <property type="entry name" value="PDZ"/>
</dbReference>
<evidence type="ECO:0000256" key="3">
    <source>
        <dbReference type="ARBA" id="ARBA00007931"/>
    </source>
</evidence>
<evidence type="ECO:0000256" key="6">
    <source>
        <dbReference type="ARBA" id="ARBA00022801"/>
    </source>
</evidence>
<dbReference type="SUPFAM" id="SSF50156">
    <property type="entry name" value="PDZ domain-like"/>
    <property type="match status" value="2"/>
</dbReference>
<protein>
    <recommendedName>
        <fullName evidence="11">Zinc metalloprotease</fullName>
        <ecNumber evidence="11">3.4.24.-</ecNumber>
    </recommendedName>
</protein>
<dbReference type="InterPro" id="IPR041489">
    <property type="entry name" value="PDZ_6"/>
</dbReference>
<dbReference type="NCBIfam" id="TIGR00054">
    <property type="entry name" value="RIP metalloprotease RseP"/>
    <property type="match status" value="1"/>
</dbReference>
<evidence type="ECO:0000256" key="4">
    <source>
        <dbReference type="ARBA" id="ARBA00022670"/>
    </source>
</evidence>